<reference evidence="3 4" key="1">
    <citation type="submission" date="2019-08" db="EMBL/GenBank/DDBJ databases">
        <title>Whole genome of Aphis craccivora.</title>
        <authorList>
            <person name="Voronova N.V."/>
            <person name="Shulinski R.S."/>
            <person name="Bandarenka Y.V."/>
            <person name="Zhorov D.G."/>
            <person name="Warner D."/>
        </authorList>
    </citation>
    <scope>NUCLEOTIDE SEQUENCE [LARGE SCALE GENOMIC DNA]</scope>
    <source>
        <strain evidence="3">180601</strain>
        <tissue evidence="3">Whole Body</tissue>
    </source>
</reference>
<proteinExistence type="predicted"/>
<gene>
    <name evidence="3" type="ORF">FWK35_00029343</name>
</gene>
<keyword evidence="4" id="KW-1185">Reference proteome</keyword>
<organism evidence="3 4">
    <name type="scientific">Aphis craccivora</name>
    <name type="common">Cowpea aphid</name>
    <dbReference type="NCBI Taxonomy" id="307492"/>
    <lineage>
        <taxon>Eukaryota</taxon>
        <taxon>Metazoa</taxon>
        <taxon>Ecdysozoa</taxon>
        <taxon>Arthropoda</taxon>
        <taxon>Hexapoda</taxon>
        <taxon>Insecta</taxon>
        <taxon>Pterygota</taxon>
        <taxon>Neoptera</taxon>
        <taxon>Paraneoptera</taxon>
        <taxon>Hemiptera</taxon>
        <taxon>Sternorrhyncha</taxon>
        <taxon>Aphidomorpha</taxon>
        <taxon>Aphidoidea</taxon>
        <taxon>Aphididae</taxon>
        <taxon>Aphidini</taxon>
        <taxon>Aphis</taxon>
        <taxon>Aphis</taxon>
    </lineage>
</organism>
<dbReference type="InterPro" id="IPR048365">
    <property type="entry name" value="TNP-like_RNaseH_N"/>
</dbReference>
<sequence>MKTRQRADNKCIKYNDNYYQHPQNDLLTLQFDVPKKLSLNVVVGSSGLAYNVSSDQIDGLVNTGSYKNQELADHALVFIIRGITKKFKQPVAYSFCQGATKQEELVKQLKNVQNTGLCVIATICNQGKANEGAIRILNSETRLYCIRNNIEYRGDFYEIDLENGNRIKIVHLFDVPHLLKCVRNNLLTKDLVYGLDGVKLTRYATAASTKYRHRSDRSAPLSTAITDDDKTVLSTLPPTPQRLGGTGRQAAPNECRPPAIGLSLALTVEQRTPK</sequence>
<accession>A0A6G0W0P8</accession>
<protein>
    <recommendedName>
        <fullName evidence="2">Transposable element P transposase-like RNase H domain-containing protein</fullName>
    </recommendedName>
</protein>
<feature type="domain" description="Transposable element P transposase-like RNase H" evidence="2">
    <location>
        <begin position="47"/>
        <end position="137"/>
    </location>
</feature>
<dbReference type="Proteomes" id="UP000478052">
    <property type="component" value="Unassembled WGS sequence"/>
</dbReference>
<evidence type="ECO:0000256" key="1">
    <source>
        <dbReference type="SAM" id="MobiDB-lite"/>
    </source>
</evidence>
<evidence type="ECO:0000313" key="4">
    <source>
        <dbReference type="Proteomes" id="UP000478052"/>
    </source>
</evidence>
<dbReference type="Pfam" id="PF21787">
    <property type="entry name" value="TNP-like_RNaseH_N"/>
    <property type="match status" value="1"/>
</dbReference>
<name>A0A6G0W0P8_APHCR</name>
<comment type="caution">
    <text evidence="3">The sequence shown here is derived from an EMBL/GenBank/DDBJ whole genome shotgun (WGS) entry which is preliminary data.</text>
</comment>
<feature type="non-terminal residue" evidence="3">
    <location>
        <position position="274"/>
    </location>
</feature>
<evidence type="ECO:0000259" key="2">
    <source>
        <dbReference type="Pfam" id="PF21787"/>
    </source>
</evidence>
<feature type="region of interest" description="Disordered" evidence="1">
    <location>
        <begin position="229"/>
        <end position="257"/>
    </location>
</feature>
<dbReference type="AlphaFoldDB" id="A0A6G0W0P8"/>
<evidence type="ECO:0000313" key="3">
    <source>
        <dbReference type="EMBL" id="KAF0717585.1"/>
    </source>
</evidence>
<dbReference type="OrthoDB" id="6618143at2759"/>
<dbReference type="EMBL" id="VUJU01009791">
    <property type="protein sequence ID" value="KAF0717585.1"/>
    <property type="molecule type" value="Genomic_DNA"/>
</dbReference>